<dbReference type="OrthoDB" id="9795032at2"/>
<dbReference type="Pfam" id="PF12680">
    <property type="entry name" value="SnoaL_2"/>
    <property type="match status" value="1"/>
</dbReference>
<organism evidence="4 5">
    <name type="scientific">Serratia sp. (strain ATCC 39006)</name>
    <name type="common">Prodigiosinella confusarubida</name>
    <dbReference type="NCBI Taxonomy" id="104623"/>
    <lineage>
        <taxon>Bacteria</taxon>
        <taxon>Pseudomonadati</taxon>
        <taxon>Pseudomonadota</taxon>
        <taxon>Gammaproteobacteria</taxon>
        <taxon>Enterobacterales</taxon>
        <taxon>Pectobacteriaceae</taxon>
        <taxon>Prodigiosinella</taxon>
    </lineage>
</organism>
<reference evidence="3 6" key="3">
    <citation type="submission" date="2017-11" db="EMBL/GenBank/DDBJ databases">
        <title>Complete genome sequence of Serratia sp. ATCC 39006 LacA.</title>
        <authorList>
            <person name="Hampton H.G."/>
            <person name="Jackson S.A."/>
            <person name="Jauregui R."/>
            <person name="Poulter G.T.M."/>
            <person name="Salmond G.P.C."/>
            <person name="Fineran P.C."/>
        </authorList>
    </citation>
    <scope>NUCLEOTIDE SEQUENCE [LARGE SCALE GENOMIC DNA]</scope>
    <source>
        <strain evidence="3 6">ATCC 39006</strain>
    </source>
</reference>
<proteinExistence type="predicted"/>
<evidence type="ECO:0000259" key="1">
    <source>
        <dbReference type="Pfam" id="PF12680"/>
    </source>
</evidence>
<gene>
    <name evidence="3" type="ORF">CWC46_13460</name>
    <name evidence="4" type="ORF">Ser39006_013465</name>
</gene>
<dbReference type="InterPro" id="IPR037401">
    <property type="entry name" value="SnoaL-like"/>
</dbReference>
<evidence type="ECO:0000313" key="4">
    <source>
        <dbReference type="EMBL" id="AUH06846.1"/>
    </source>
</evidence>
<feature type="domain" description="Iminophenyl-pyruvate dimer synthase" evidence="2">
    <location>
        <begin position="41"/>
        <end position="249"/>
    </location>
</feature>
<dbReference type="KEGG" id="serq:CWC46_13460"/>
<dbReference type="Proteomes" id="UP000233778">
    <property type="component" value="Chromosome"/>
</dbReference>
<dbReference type="EMBL" id="CP025084">
    <property type="protein sequence ID" value="AUH06846.1"/>
    <property type="molecule type" value="Genomic_DNA"/>
</dbReference>
<dbReference type="AlphaFoldDB" id="A0A2I5TD76"/>
<dbReference type="Pfam" id="PF12902">
    <property type="entry name" value="Ferritin-like"/>
    <property type="match status" value="1"/>
</dbReference>
<keyword evidence="5" id="KW-1185">Reference proteome</keyword>
<protein>
    <recommendedName>
        <fullName evidence="7">Iminophenyl-pyruvate dimer synthase domain-containing protein</fullName>
    </recommendedName>
</protein>
<dbReference type="SUPFAM" id="SSF47240">
    <property type="entry name" value="Ferritin-like"/>
    <property type="match status" value="1"/>
</dbReference>
<evidence type="ECO:0000313" key="6">
    <source>
        <dbReference type="Proteomes" id="UP000233778"/>
    </source>
</evidence>
<feature type="domain" description="SnoaL-like" evidence="1">
    <location>
        <begin position="384"/>
        <end position="489"/>
    </location>
</feature>
<dbReference type="Gene3D" id="3.10.450.50">
    <property type="match status" value="1"/>
</dbReference>
<dbReference type="Gene3D" id="1.20.1260.10">
    <property type="match status" value="1"/>
</dbReference>
<dbReference type="Proteomes" id="UP000017700">
    <property type="component" value="Chromosome"/>
</dbReference>
<dbReference type="InterPro" id="IPR026820">
    <property type="entry name" value="VioB/RebD_dom"/>
</dbReference>
<dbReference type="InterPro" id="IPR012347">
    <property type="entry name" value="Ferritin-like"/>
</dbReference>
<dbReference type="KEGG" id="sera:Ser39006_013465"/>
<evidence type="ECO:0000313" key="5">
    <source>
        <dbReference type="Proteomes" id="UP000017700"/>
    </source>
</evidence>
<dbReference type="PANTHER" id="PTHR34400:SF4">
    <property type="entry name" value="MEMBRANE PROTEIN"/>
    <property type="match status" value="1"/>
</dbReference>
<dbReference type="EMBL" id="CP025085">
    <property type="protein sequence ID" value="AUH02530.1"/>
    <property type="molecule type" value="Genomic_DNA"/>
</dbReference>
<evidence type="ECO:0000259" key="2">
    <source>
        <dbReference type="Pfam" id="PF12902"/>
    </source>
</evidence>
<evidence type="ECO:0000313" key="3">
    <source>
        <dbReference type="EMBL" id="AUH02530.1"/>
    </source>
</evidence>
<dbReference type="SUPFAM" id="SSF54427">
    <property type="entry name" value="NTF2-like"/>
    <property type="match status" value="1"/>
</dbReference>
<dbReference type="PANTHER" id="PTHR34400">
    <property type="match status" value="1"/>
</dbReference>
<reference evidence="4" key="2">
    <citation type="submission" date="2013-09" db="EMBL/GenBank/DDBJ databases">
        <authorList>
            <person name="Wang G."/>
            <person name="Yang Y."/>
            <person name="Su Y."/>
        </authorList>
    </citation>
    <scope>NUCLEOTIDE SEQUENCE</scope>
    <source>
        <strain evidence="4">ATCC 39006</strain>
    </source>
</reference>
<dbReference type="STRING" id="104623.Ser39006_02785"/>
<evidence type="ECO:0008006" key="7">
    <source>
        <dbReference type="Google" id="ProtNLM"/>
    </source>
</evidence>
<sequence>MNLHEQTAQKQSEVMFREYGYVKLTSHKDLAQELADIRTLLQKAMVLEHATIPPYLTMLYSLDEHIDNRVPDVIRSVVIEEMLHFVLVANILNAIGGTPTVNSPDFLPDYPAPLPYGIDDIEIQLHAFSQHAIAQAMQIEHPKHIRPEVIASHVCSDMTIGEFYIYIESRLRAAVATFGESAIFCGDPQRQICPEQFQYNQGSRVITVLNLENAVKAIRLISHQGEGTAHSIWRSEDNELAHYFRFNEIHCERRYTLDDTIASGPTGEPLEIPWHSAVKTHSGAKVSDYPEGEARKAIIRFNRHYCELLENLQTGLTGKPQKLMPAVIAMCSLRDDFRAITANPYPGDSEYHCAPTFEYTPNKTSKPVKSQSLVFANNQVTLEKLQHAYSTGNLQMAMACMAENIIWDISGPLDVPYAGVFYGHEGFSRFWSLMEQTVEFSSVGIDKMFFSDNQAMTYGGEQGITKSTRVPYSYDWAIRYEFNDDHKVTLMRQYFNPMRIQAALAAPHASTLPADLPHPTS</sequence>
<reference evidence="4" key="4">
    <citation type="submission" date="2017-11" db="EMBL/GenBank/DDBJ databases">
        <title>Complete genome sequence of Serratia sp. ATCC 39006.</title>
        <authorList>
            <person name="Hampton H.G."/>
            <person name="Jackson S.A."/>
            <person name="Jauregui R."/>
            <person name="Poulter G.T.M."/>
            <person name="Salmond G.P.C."/>
            <person name="Fineran P.C."/>
        </authorList>
    </citation>
    <scope>NUCLEOTIDE SEQUENCE</scope>
    <source>
        <strain evidence="4">ATCC 39006</strain>
    </source>
</reference>
<reference evidence="4 5" key="1">
    <citation type="journal article" date="2013" name="Genome Announc.">
        <title>Draft genome sequence of Serratia sp. strain ATCC 39006, a model bacterium for analysis of the biosynthesis and regulation of prodigiosin, a carbapenem, and gas vesicles.</title>
        <authorList>
            <person name="Fineran P.C."/>
            <person name="Iglesias Cans M.C."/>
            <person name="Ramsay J.P."/>
            <person name="Wilf N.M."/>
            <person name="Cossyleon D."/>
            <person name="McNeil M.B."/>
            <person name="Williamson N.R."/>
            <person name="Monson R.E."/>
            <person name="Becher S.A."/>
            <person name="Stanton J.A."/>
            <person name="Brugger K."/>
            <person name="Brown S.D."/>
            <person name="Salmond G.P."/>
        </authorList>
    </citation>
    <scope>NUCLEOTIDE SEQUENCE [LARGE SCALE GENOMIC DNA]</scope>
    <source>
        <strain evidence="4">ATCC 39006</strain>
        <strain evidence="5">ATCC 39006 / SC 11482</strain>
    </source>
</reference>
<dbReference type="InterPro" id="IPR009078">
    <property type="entry name" value="Ferritin-like_SF"/>
</dbReference>
<name>A0A2I5TD76_SERS3</name>
<dbReference type="InterPro" id="IPR032710">
    <property type="entry name" value="NTF2-like_dom_sf"/>
</dbReference>
<accession>A0A2I5TD76</accession>